<name>A0A5M6ZJ87_9PROT</name>
<dbReference type="CDD" id="cd00593">
    <property type="entry name" value="RIBOc"/>
    <property type="match status" value="1"/>
</dbReference>
<dbReference type="Pfam" id="PF14622">
    <property type="entry name" value="Ribonucleas_3_3"/>
    <property type="match status" value="1"/>
</dbReference>
<evidence type="ECO:0000313" key="13">
    <source>
        <dbReference type="Proteomes" id="UP000325122"/>
    </source>
</evidence>
<feature type="domain" description="RNase III" evidence="11">
    <location>
        <begin position="5"/>
        <end position="132"/>
    </location>
</feature>
<comment type="similarity">
    <text evidence="2">Belongs to the ribonuclease III family.</text>
</comment>
<dbReference type="EMBL" id="VWOJ01000001">
    <property type="protein sequence ID" value="KAA5804873.1"/>
    <property type="molecule type" value="Genomic_DNA"/>
</dbReference>
<dbReference type="GO" id="GO:0006364">
    <property type="term" value="P:rRNA processing"/>
    <property type="evidence" value="ECO:0007669"/>
    <property type="project" value="UniProtKB-UniRule"/>
</dbReference>
<dbReference type="GO" id="GO:0003725">
    <property type="term" value="F:double-stranded RNA binding"/>
    <property type="evidence" value="ECO:0007669"/>
    <property type="project" value="TreeGrafter"/>
</dbReference>
<keyword evidence="6 9" id="KW-0255">Endonuclease</keyword>
<feature type="domain" description="DRBM" evidence="10">
    <location>
        <begin position="157"/>
        <end position="225"/>
    </location>
</feature>
<dbReference type="Proteomes" id="UP000325122">
    <property type="component" value="Unassembled WGS sequence"/>
</dbReference>
<keyword evidence="13" id="KW-1185">Reference proteome</keyword>
<keyword evidence="3 9" id="KW-0698">rRNA processing</keyword>
<dbReference type="PROSITE" id="PS50137">
    <property type="entry name" value="DS_RBD"/>
    <property type="match status" value="1"/>
</dbReference>
<dbReference type="InterPro" id="IPR011907">
    <property type="entry name" value="RNase_III"/>
</dbReference>
<dbReference type="SUPFAM" id="SSF69065">
    <property type="entry name" value="RNase III domain-like"/>
    <property type="match status" value="1"/>
</dbReference>
<dbReference type="Gene3D" id="1.10.1520.10">
    <property type="entry name" value="Ribonuclease III domain"/>
    <property type="match status" value="1"/>
</dbReference>
<comment type="subcellular location">
    <subcellularLocation>
        <location evidence="9">Cytoplasm</location>
    </subcellularLocation>
</comment>
<dbReference type="InterPro" id="IPR000999">
    <property type="entry name" value="RNase_III_dom"/>
</dbReference>
<evidence type="ECO:0000259" key="11">
    <source>
        <dbReference type="PROSITE" id="PS50142"/>
    </source>
</evidence>
<dbReference type="InterPro" id="IPR036389">
    <property type="entry name" value="RNase_III_sf"/>
</dbReference>
<keyword evidence="4 9" id="KW-0507">mRNA processing</keyword>
<accession>A0A5M6ZJ87</accession>
<evidence type="ECO:0000256" key="4">
    <source>
        <dbReference type="ARBA" id="ARBA00022664"/>
    </source>
</evidence>
<dbReference type="GO" id="GO:0004525">
    <property type="term" value="F:ribonuclease III activity"/>
    <property type="evidence" value="ECO:0007669"/>
    <property type="project" value="UniProtKB-UniRule"/>
</dbReference>
<dbReference type="EC" id="3.1.26.3" evidence="9"/>
<dbReference type="SMART" id="SM00358">
    <property type="entry name" value="DSRM"/>
    <property type="match status" value="1"/>
</dbReference>
<feature type="binding site" evidence="9">
    <location>
        <position position="121"/>
    </location>
    <ligand>
        <name>Mg(2+)</name>
        <dbReference type="ChEBI" id="CHEBI:18420"/>
    </ligand>
</feature>
<dbReference type="FunFam" id="1.10.1520.10:FF:000001">
    <property type="entry name" value="Ribonuclease 3"/>
    <property type="match status" value="1"/>
</dbReference>
<dbReference type="GO" id="GO:0010468">
    <property type="term" value="P:regulation of gene expression"/>
    <property type="evidence" value="ECO:0007669"/>
    <property type="project" value="TreeGrafter"/>
</dbReference>
<keyword evidence="9" id="KW-0699">rRNA-binding</keyword>
<dbReference type="GO" id="GO:0019843">
    <property type="term" value="F:rRNA binding"/>
    <property type="evidence" value="ECO:0007669"/>
    <property type="project" value="UniProtKB-KW"/>
</dbReference>
<keyword evidence="9" id="KW-0819">tRNA processing</keyword>
<evidence type="ECO:0000313" key="12">
    <source>
        <dbReference type="EMBL" id="KAA5804873.1"/>
    </source>
</evidence>
<dbReference type="GO" id="GO:0006397">
    <property type="term" value="P:mRNA processing"/>
    <property type="evidence" value="ECO:0007669"/>
    <property type="project" value="UniProtKB-UniRule"/>
</dbReference>
<evidence type="ECO:0000256" key="6">
    <source>
        <dbReference type="ARBA" id="ARBA00022759"/>
    </source>
</evidence>
<feature type="active site" evidence="9">
    <location>
        <position position="49"/>
    </location>
</feature>
<evidence type="ECO:0000259" key="10">
    <source>
        <dbReference type="PROSITE" id="PS50137"/>
    </source>
</evidence>
<comment type="catalytic activity">
    <reaction evidence="1 9">
        <text>Endonucleolytic cleavage to 5'-phosphomonoester.</text>
        <dbReference type="EC" id="3.1.26.3"/>
    </reaction>
</comment>
<evidence type="ECO:0000256" key="5">
    <source>
        <dbReference type="ARBA" id="ARBA00022722"/>
    </source>
</evidence>
<comment type="caution">
    <text evidence="12">The sequence shown here is derived from an EMBL/GenBank/DDBJ whole genome shotgun (WGS) entry which is preliminary data.</text>
</comment>
<proteinExistence type="inferred from homology"/>
<feature type="binding site" evidence="9">
    <location>
        <position position="45"/>
    </location>
    <ligand>
        <name>Mg(2+)</name>
        <dbReference type="ChEBI" id="CHEBI:18420"/>
    </ligand>
</feature>
<keyword evidence="7 9" id="KW-0378">Hydrolase</keyword>
<evidence type="ECO:0000256" key="1">
    <source>
        <dbReference type="ARBA" id="ARBA00000109"/>
    </source>
</evidence>
<comment type="cofactor">
    <cofactor evidence="9">
        <name>Mg(2+)</name>
        <dbReference type="ChEBI" id="CHEBI:18420"/>
    </cofactor>
</comment>
<keyword evidence="8 9" id="KW-0694">RNA-binding</keyword>
<evidence type="ECO:0000256" key="3">
    <source>
        <dbReference type="ARBA" id="ARBA00022552"/>
    </source>
</evidence>
<keyword evidence="5 9" id="KW-0540">Nuclease</keyword>
<organism evidence="12 13">
    <name type="scientific">Alkalicaulis satelles</name>
    <dbReference type="NCBI Taxonomy" id="2609175"/>
    <lineage>
        <taxon>Bacteria</taxon>
        <taxon>Pseudomonadati</taxon>
        <taxon>Pseudomonadota</taxon>
        <taxon>Alphaproteobacteria</taxon>
        <taxon>Maricaulales</taxon>
        <taxon>Maricaulaceae</taxon>
        <taxon>Alkalicaulis</taxon>
    </lineage>
</organism>
<feature type="binding site" evidence="9">
    <location>
        <position position="118"/>
    </location>
    <ligand>
        <name>Mg(2+)</name>
        <dbReference type="ChEBI" id="CHEBI:18420"/>
    </ligand>
</feature>
<sequence>MSDRIKDFEARLGRRFTDPALLERALTHASHGDGRSRSDSNERLEFLGDRVLGLMAAEALHERFPGLDEGGLASRLNALVNKEACARAARQVDLGEALRLSPAEARLGGREKASILADACEAVIGALYLDGGLEAARGFFLAQWGEALDNLAKRPRDAKSRLQEWAARTGRPAPVYSVIARSGPDHRPVFTVEVSVGALNAQAEGASKQAAERAAADLILTAETRL</sequence>
<keyword evidence="9" id="KW-0479">Metal-binding</keyword>
<dbReference type="SUPFAM" id="SSF54768">
    <property type="entry name" value="dsRNA-binding domain-like"/>
    <property type="match status" value="1"/>
</dbReference>
<feature type="active site" evidence="9">
    <location>
        <position position="121"/>
    </location>
</feature>
<protein>
    <recommendedName>
        <fullName evidence="9">Ribonuclease 3</fullName>
        <ecNumber evidence="9">3.1.26.3</ecNumber>
    </recommendedName>
    <alternativeName>
        <fullName evidence="9">Ribonuclease III</fullName>
        <shortName evidence="9">RNase III</shortName>
    </alternativeName>
</protein>
<keyword evidence="9" id="KW-0460">Magnesium</keyword>
<comment type="subunit">
    <text evidence="9">Homodimer.</text>
</comment>
<dbReference type="CDD" id="cd10845">
    <property type="entry name" value="DSRM_RNAse_III_family"/>
    <property type="match status" value="1"/>
</dbReference>
<gene>
    <name evidence="9 12" type="primary">rnc</name>
    <name evidence="12" type="ORF">F1654_02425</name>
</gene>
<dbReference type="PROSITE" id="PS50142">
    <property type="entry name" value="RNASE_3_2"/>
    <property type="match status" value="1"/>
</dbReference>
<dbReference type="Pfam" id="PF00035">
    <property type="entry name" value="dsrm"/>
    <property type="match status" value="1"/>
</dbReference>
<dbReference type="HAMAP" id="MF_00104">
    <property type="entry name" value="RNase_III"/>
    <property type="match status" value="1"/>
</dbReference>
<dbReference type="RefSeq" id="WP_150021904.1">
    <property type="nucleotide sequence ID" value="NZ_VWOJ01000001.1"/>
</dbReference>
<dbReference type="InterPro" id="IPR014720">
    <property type="entry name" value="dsRBD_dom"/>
</dbReference>
<evidence type="ECO:0000256" key="8">
    <source>
        <dbReference type="ARBA" id="ARBA00022884"/>
    </source>
</evidence>
<dbReference type="GO" id="GO:0008033">
    <property type="term" value="P:tRNA processing"/>
    <property type="evidence" value="ECO:0007669"/>
    <property type="project" value="UniProtKB-KW"/>
</dbReference>
<dbReference type="AlphaFoldDB" id="A0A5M6ZJ87"/>
<dbReference type="SMART" id="SM00535">
    <property type="entry name" value="RIBOc"/>
    <property type="match status" value="1"/>
</dbReference>
<comment type="function">
    <text evidence="9">Digests double-stranded RNA. Involved in the processing of primary rRNA transcript to yield the immediate precursors to the large and small rRNAs (23S and 16S). Processes some mRNAs, and tRNAs when they are encoded in the rRNA operon. Processes pre-crRNA and tracrRNA of type II CRISPR loci if present in the organism.</text>
</comment>
<dbReference type="NCBIfam" id="TIGR02191">
    <property type="entry name" value="RNaseIII"/>
    <property type="match status" value="1"/>
</dbReference>
<evidence type="ECO:0000256" key="9">
    <source>
        <dbReference type="HAMAP-Rule" id="MF_00104"/>
    </source>
</evidence>
<evidence type="ECO:0000256" key="2">
    <source>
        <dbReference type="ARBA" id="ARBA00010183"/>
    </source>
</evidence>
<dbReference type="PANTHER" id="PTHR11207:SF0">
    <property type="entry name" value="RIBONUCLEASE 3"/>
    <property type="match status" value="1"/>
</dbReference>
<reference evidence="12 13" key="1">
    <citation type="submission" date="2019-09" db="EMBL/GenBank/DDBJ databases">
        <authorList>
            <person name="Kevbrin V."/>
            <person name="Grouzdev D.S."/>
        </authorList>
    </citation>
    <scope>NUCLEOTIDE SEQUENCE [LARGE SCALE GENOMIC DNA]</scope>
    <source>
        <strain evidence="12 13">G-192</strain>
    </source>
</reference>
<dbReference type="PANTHER" id="PTHR11207">
    <property type="entry name" value="RIBONUCLEASE III"/>
    <property type="match status" value="1"/>
</dbReference>
<dbReference type="PROSITE" id="PS00517">
    <property type="entry name" value="RNASE_3_1"/>
    <property type="match status" value="1"/>
</dbReference>
<evidence type="ECO:0000256" key="7">
    <source>
        <dbReference type="ARBA" id="ARBA00022801"/>
    </source>
</evidence>
<keyword evidence="9" id="KW-0963">Cytoplasm</keyword>
<dbReference type="GO" id="GO:0005737">
    <property type="term" value="C:cytoplasm"/>
    <property type="evidence" value="ECO:0007669"/>
    <property type="project" value="UniProtKB-SubCell"/>
</dbReference>
<dbReference type="Gene3D" id="3.30.160.20">
    <property type="match status" value="1"/>
</dbReference>
<dbReference type="GO" id="GO:0046872">
    <property type="term" value="F:metal ion binding"/>
    <property type="evidence" value="ECO:0007669"/>
    <property type="project" value="UniProtKB-KW"/>
</dbReference>